<evidence type="ECO:0008006" key="3">
    <source>
        <dbReference type="Google" id="ProtNLM"/>
    </source>
</evidence>
<keyword evidence="2" id="KW-1185">Reference proteome</keyword>
<evidence type="ECO:0000313" key="2">
    <source>
        <dbReference type="Proteomes" id="UP000243525"/>
    </source>
</evidence>
<proteinExistence type="predicted"/>
<reference evidence="1 2" key="1">
    <citation type="submission" date="2018-04" db="EMBL/GenBank/DDBJ databases">
        <title>Genomic Encyclopedia of Archaeal and Bacterial Type Strains, Phase II (KMG-II): from individual species to whole genera.</title>
        <authorList>
            <person name="Goeker M."/>
        </authorList>
    </citation>
    <scope>NUCLEOTIDE SEQUENCE [LARGE SCALE GENOMIC DNA]</scope>
    <source>
        <strain evidence="1 2">DSM 28823</strain>
    </source>
</reference>
<protein>
    <recommendedName>
        <fullName evidence="3">DNA polymerase-3 subunit gamma/tau</fullName>
    </recommendedName>
</protein>
<dbReference type="RefSeq" id="WP_107821574.1">
    <property type="nucleotide sequence ID" value="NZ_OY782574.1"/>
</dbReference>
<dbReference type="AlphaFoldDB" id="A0A2T5C350"/>
<gene>
    <name evidence="1" type="ORF">C8N47_1054</name>
</gene>
<accession>A0A2T5C350</accession>
<dbReference type="EMBL" id="QAAD01000005">
    <property type="protein sequence ID" value="PTN09164.1"/>
    <property type="molecule type" value="Genomic_DNA"/>
</dbReference>
<sequence length="186" mass="21330">MTQGAPVAATVEEPARKVSSRRVIKRKGSGFTPSIKDALAGKFQEENQEENAIDKMKYYSGEQLSEPFTAEVFAQKWEEYLQRLSDRPVLKASLSRTPQIFDSCKLKLQIDSDIVDTEISKIKPDLVSWLRKELRNTGIELITEISELDDTRARPYSETEKFAEMLRKNPQISLLKQTFNLDFSDH</sequence>
<dbReference type="Proteomes" id="UP000243525">
    <property type="component" value="Unassembled WGS sequence"/>
</dbReference>
<comment type="caution">
    <text evidence="1">The sequence shown here is derived from an EMBL/GenBank/DDBJ whole genome shotgun (WGS) entry which is preliminary data.</text>
</comment>
<evidence type="ECO:0000313" key="1">
    <source>
        <dbReference type="EMBL" id="PTN09164.1"/>
    </source>
</evidence>
<organism evidence="1 2">
    <name type="scientific">Mangrovibacterium marinum</name>
    <dbReference type="NCBI Taxonomy" id="1639118"/>
    <lineage>
        <taxon>Bacteria</taxon>
        <taxon>Pseudomonadati</taxon>
        <taxon>Bacteroidota</taxon>
        <taxon>Bacteroidia</taxon>
        <taxon>Marinilabiliales</taxon>
        <taxon>Prolixibacteraceae</taxon>
        <taxon>Mangrovibacterium</taxon>
    </lineage>
</organism>
<name>A0A2T5C350_9BACT</name>